<dbReference type="EMBL" id="BMPI01000012">
    <property type="protein sequence ID" value="GGM26239.1"/>
    <property type="molecule type" value="Genomic_DNA"/>
</dbReference>
<protein>
    <submittedName>
        <fullName evidence="1">Uncharacterized protein</fullName>
    </submittedName>
</protein>
<evidence type="ECO:0000313" key="1">
    <source>
        <dbReference type="EMBL" id="GGM26239.1"/>
    </source>
</evidence>
<dbReference type="InterPro" id="IPR023286">
    <property type="entry name" value="ABATE_dom_sf"/>
</dbReference>
<reference evidence="1" key="1">
    <citation type="journal article" date="2014" name="Int. J. Syst. Evol. Microbiol.">
        <title>Complete genome sequence of Corynebacterium casei LMG S-19264T (=DSM 44701T), isolated from a smear-ripened cheese.</title>
        <authorList>
            <consortium name="US DOE Joint Genome Institute (JGI-PGF)"/>
            <person name="Walter F."/>
            <person name="Albersmeier A."/>
            <person name="Kalinowski J."/>
            <person name="Ruckert C."/>
        </authorList>
    </citation>
    <scope>NUCLEOTIDE SEQUENCE</scope>
    <source>
        <strain evidence="1">JCM 19831</strain>
    </source>
</reference>
<comment type="caution">
    <text evidence="1">The sequence shown here is derived from an EMBL/GenBank/DDBJ whole genome shotgun (WGS) entry which is preliminary data.</text>
</comment>
<reference evidence="1" key="2">
    <citation type="submission" date="2020-09" db="EMBL/GenBank/DDBJ databases">
        <authorList>
            <person name="Sun Q."/>
            <person name="Ohkuma M."/>
        </authorList>
    </citation>
    <scope>NUCLEOTIDE SEQUENCE</scope>
    <source>
        <strain evidence="1">JCM 19831</strain>
    </source>
</reference>
<evidence type="ECO:0000313" key="2">
    <source>
        <dbReference type="Proteomes" id="UP000642070"/>
    </source>
</evidence>
<dbReference type="SUPFAM" id="SSF160904">
    <property type="entry name" value="Jann2411-like"/>
    <property type="match status" value="1"/>
</dbReference>
<dbReference type="Proteomes" id="UP000642070">
    <property type="component" value="Unassembled WGS sequence"/>
</dbReference>
<name>A0A917TKS2_9ACTN</name>
<keyword evidence="2" id="KW-1185">Reference proteome</keyword>
<organism evidence="1 2">
    <name type="scientific">Dactylosporangium sucinum</name>
    <dbReference type="NCBI Taxonomy" id="1424081"/>
    <lineage>
        <taxon>Bacteria</taxon>
        <taxon>Bacillati</taxon>
        <taxon>Actinomycetota</taxon>
        <taxon>Actinomycetes</taxon>
        <taxon>Micromonosporales</taxon>
        <taxon>Micromonosporaceae</taxon>
        <taxon>Dactylosporangium</taxon>
    </lineage>
</organism>
<dbReference type="AlphaFoldDB" id="A0A917TKS2"/>
<gene>
    <name evidence="1" type="ORF">GCM10007977_029270</name>
</gene>
<sequence length="106" mass="11278">MAPYGMLDPALHAAAGTPLLPALVAALPDEEAAAALLNEALARPSLIRGRYWQLSLDPPLALGLLVVAGGWHRLKQCHCGTPFVDRTAGATRLHCPAHLRRPGHPR</sequence>
<accession>A0A917TKS2</accession>
<proteinExistence type="predicted"/>